<organism evidence="2 3">
    <name type="scientific">Beauveria bassiana</name>
    <name type="common">White muscardine disease fungus</name>
    <name type="synonym">Tritirachium shiotae</name>
    <dbReference type="NCBI Taxonomy" id="176275"/>
    <lineage>
        <taxon>Eukaryota</taxon>
        <taxon>Fungi</taxon>
        <taxon>Dikarya</taxon>
        <taxon>Ascomycota</taxon>
        <taxon>Pezizomycotina</taxon>
        <taxon>Sordariomycetes</taxon>
        <taxon>Hypocreomycetidae</taxon>
        <taxon>Hypocreales</taxon>
        <taxon>Cordycipitaceae</taxon>
        <taxon>Beauveria</taxon>
    </lineage>
</organism>
<reference evidence="2 3" key="1">
    <citation type="journal article" date="2016" name="Appl. Microbiol. Biotechnol.">
        <title>Characterization of T-DNA insertion mutants with decreased virulence in the entomopathogenic fungus Beauveria bassiana JEF-007.</title>
        <authorList>
            <person name="Kim S."/>
            <person name="Lee S.J."/>
            <person name="Nai Y.S."/>
            <person name="Yu J.S."/>
            <person name="Lee M.R."/>
            <person name="Yang Y.T."/>
            <person name="Kim J.S."/>
        </authorList>
    </citation>
    <scope>NUCLEOTIDE SEQUENCE [LARGE SCALE GENOMIC DNA]</scope>
    <source>
        <strain evidence="2 3">JEF-007</strain>
    </source>
</reference>
<protein>
    <recommendedName>
        <fullName evidence="1">HNH nuclease domain-containing protein</fullName>
    </recommendedName>
</protein>
<name>A0A2N6NJI3_BEABA</name>
<dbReference type="InterPro" id="IPR003615">
    <property type="entry name" value="HNH_nuc"/>
</dbReference>
<sequence length="298" mass="34121">MSLLTLKTRRSAFDTSDCQQIFFLHPGYPDGHNLLLSLPALDSRGIHHETARIACAILANSRWDGFLSVTRDGEAVPDARDDVLVNTRYYFRIPNDDQYPIVPLYENFRCPTTLPESWAAESPHIEPAATDDVGRRDQTCRVTASTLANEVAHIIPQALSEWWQRNSMFTYTANPDLSSDMRCADNAILLRRDLHKLWDDHRFAFVPKQGKWVLHTLWRSPSNELETEYHNLELQPLYGVVTHFLICRFALAILSKSVFLNQGVERRLVTLGGDDRPILDEQTAAAKVQRSRHDQRRA</sequence>
<feature type="domain" description="HNH nuclease" evidence="1">
    <location>
        <begin position="140"/>
        <end position="206"/>
    </location>
</feature>
<evidence type="ECO:0000313" key="2">
    <source>
        <dbReference type="EMBL" id="PMB67448.1"/>
    </source>
</evidence>
<dbReference type="Proteomes" id="UP000235728">
    <property type="component" value="Unassembled WGS sequence"/>
</dbReference>
<proteinExistence type="predicted"/>
<gene>
    <name evidence="2" type="ORF">BM221_007116</name>
</gene>
<evidence type="ECO:0000313" key="3">
    <source>
        <dbReference type="Proteomes" id="UP000235728"/>
    </source>
</evidence>
<comment type="caution">
    <text evidence="2">The sequence shown here is derived from an EMBL/GenBank/DDBJ whole genome shotgun (WGS) entry which is preliminary data.</text>
</comment>
<dbReference type="Pfam" id="PF13391">
    <property type="entry name" value="HNH_2"/>
    <property type="match status" value="1"/>
</dbReference>
<dbReference type="OMA" id="WDDHRFA"/>
<evidence type="ECO:0000259" key="1">
    <source>
        <dbReference type="Pfam" id="PF13391"/>
    </source>
</evidence>
<dbReference type="EMBL" id="MRVG01000007">
    <property type="protein sequence ID" value="PMB67448.1"/>
    <property type="molecule type" value="Genomic_DNA"/>
</dbReference>
<accession>A0A2N6NJI3</accession>
<dbReference type="AlphaFoldDB" id="A0A2N6NJI3"/>